<dbReference type="Proteomes" id="UP000318483">
    <property type="component" value="Chromosome"/>
</dbReference>
<keyword evidence="2" id="KW-1185">Reference proteome</keyword>
<proteinExistence type="predicted"/>
<gene>
    <name evidence="1" type="ORF">FPZ52_09385</name>
</gene>
<reference evidence="1 2" key="1">
    <citation type="submission" date="2019-07" db="EMBL/GenBank/DDBJ databases">
        <title>Litoreibacter alkalisoli sp. nov., isolated from saline-alkaline soil.</title>
        <authorList>
            <person name="Wang S."/>
            <person name="Xu L."/>
            <person name="Xing Y.-T."/>
            <person name="Sun J.-Q."/>
        </authorList>
    </citation>
    <scope>NUCLEOTIDE SEQUENCE [LARGE SCALE GENOMIC DNA]</scope>
    <source>
        <strain evidence="1 2">LN3S51</strain>
    </source>
</reference>
<evidence type="ECO:0000313" key="1">
    <source>
        <dbReference type="EMBL" id="QDY69812.1"/>
    </source>
</evidence>
<organism evidence="1 2">
    <name type="scientific">Qingshengfaniella alkalisoli</name>
    <dbReference type="NCBI Taxonomy" id="2599296"/>
    <lineage>
        <taxon>Bacteria</taxon>
        <taxon>Pseudomonadati</taxon>
        <taxon>Pseudomonadota</taxon>
        <taxon>Alphaproteobacteria</taxon>
        <taxon>Rhodobacterales</taxon>
        <taxon>Paracoccaceae</taxon>
        <taxon>Qingshengfaniella</taxon>
    </lineage>
</organism>
<dbReference type="KEGG" id="lit:FPZ52_09385"/>
<sequence length="166" mass="19785">MTPAARRMKRRLERRQRDALRGRLGRQRYDHLINKLAAFMRREWQEDRVPTLLAHEGNLRHSVRSALCLQGWKWESADEIARDLVQAALDRVGAKRPTWLQGQREFEERFINRTRCKICHFQLPEGRRVFCSSECGSVFDARLHRVRYADEGRAYELIARERDAPR</sequence>
<protein>
    <submittedName>
        <fullName evidence="1">Uncharacterized protein</fullName>
    </submittedName>
</protein>
<accession>A0A5B8IUL6</accession>
<dbReference type="AlphaFoldDB" id="A0A5B8IUL6"/>
<dbReference type="RefSeq" id="WP_146365189.1">
    <property type="nucleotide sequence ID" value="NZ_CP042261.1"/>
</dbReference>
<dbReference type="EMBL" id="CP042261">
    <property type="protein sequence ID" value="QDY69812.1"/>
    <property type="molecule type" value="Genomic_DNA"/>
</dbReference>
<name>A0A5B8IUL6_9RHOB</name>
<dbReference type="OrthoDB" id="8371374at2"/>
<evidence type="ECO:0000313" key="2">
    <source>
        <dbReference type="Proteomes" id="UP000318483"/>
    </source>
</evidence>